<dbReference type="Proteomes" id="UP000002668">
    <property type="component" value="Genome"/>
</dbReference>
<dbReference type="EMBL" id="FP929137">
    <property type="protein sequence ID" value="CBX99874.1"/>
    <property type="molecule type" value="Genomic_DNA"/>
</dbReference>
<dbReference type="HOGENOM" id="CLU_2961241_0_0_1"/>
<dbReference type="AlphaFoldDB" id="E5A8C9"/>
<dbReference type="InParanoid" id="E5A8C9"/>
<accession>E5A8C9</accession>
<evidence type="ECO:0000313" key="2">
    <source>
        <dbReference type="Proteomes" id="UP000002668"/>
    </source>
</evidence>
<dbReference type="VEuPathDB" id="FungiDB:LEMA_uP074630.1"/>
<keyword evidence="2" id="KW-1185">Reference proteome</keyword>
<dbReference type="STRING" id="985895.E5A8C9"/>
<reference evidence="2" key="1">
    <citation type="journal article" date="2011" name="Nat. Commun.">
        <title>Effector diversification within compartments of the Leptosphaeria maculans genome affected by Repeat-Induced Point mutations.</title>
        <authorList>
            <person name="Rouxel T."/>
            <person name="Grandaubert J."/>
            <person name="Hane J.K."/>
            <person name="Hoede C."/>
            <person name="van de Wouw A.P."/>
            <person name="Couloux A."/>
            <person name="Dominguez V."/>
            <person name="Anthouard V."/>
            <person name="Bally P."/>
            <person name="Bourras S."/>
            <person name="Cozijnsen A.J."/>
            <person name="Ciuffetti L.M."/>
            <person name="Degrave A."/>
            <person name="Dilmaghani A."/>
            <person name="Duret L."/>
            <person name="Fudal I."/>
            <person name="Goodwin S.B."/>
            <person name="Gout L."/>
            <person name="Glaser N."/>
            <person name="Linglin J."/>
            <person name="Kema G.H.J."/>
            <person name="Lapalu N."/>
            <person name="Lawrence C.B."/>
            <person name="May K."/>
            <person name="Meyer M."/>
            <person name="Ollivier B."/>
            <person name="Poulain J."/>
            <person name="Schoch C.L."/>
            <person name="Simon A."/>
            <person name="Spatafora J.W."/>
            <person name="Stachowiak A."/>
            <person name="Turgeon B.G."/>
            <person name="Tyler B.M."/>
            <person name="Vincent D."/>
            <person name="Weissenbach J."/>
            <person name="Amselem J."/>
            <person name="Quesneville H."/>
            <person name="Oliver R.P."/>
            <person name="Wincker P."/>
            <person name="Balesdent M.-H."/>
            <person name="Howlett B.J."/>
        </authorList>
    </citation>
    <scope>NUCLEOTIDE SEQUENCE [LARGE SCALE GENOMIC DNA]</scope>
    <source>
        <strain evidence="2">JN3 / isolate v23.1.3 / race Av1-4-5-6-7-8</strain>
    </source>
</reference>
<name>E5A8C9_LEPMJ</name>
<gene>
    <name evidence="1" type="ORF">LEMA_uP074630.1</name>
</gene>
<protein>
    <submittedName>
        <fullName evidence="1">Predicted protein</fullName>
    </submittedName>
</protein>
<evidence type="ECO:0000313" key="1">
    <source>
        <dbReference type="EMBL" id="CBX99874.1"/>
    </source>
</evidence>
<dbReference type="OrthoDB" id="60092at2759"/>
<organism evidence="2">
    <name type="scientific">Leptosphaeria maculans (strain JN3 / isolate v23.1.3 / race Av1-4-5-6-7-8)</name>
    <name type="common">Blackleg fungus</name>
    <name type="synonym">Phoma lingam</name>
    <dbReference type="NCBI Taxonomy" id="985895"/>
    <lineage>
        <taxon>Eukaryota</taxon>
        <taxon>Fungi</taxon>
        <taxon>Dikarya</taxon>
        <taxon>Ascomycota</taxon>
        <taxon>Pezizomycotina</taxon>
        <taxon>Dothideomycetes</taxon>
        <taxon>Pleosporomycetidae</taxon>
        <taxon>Pleosporales</taxon>
        <taxon>Pleosporineae</taxon>
        <taxon>Leptosphaeriaceae</taxon>
        <taxon>Plenodomus</taxon>
        <taxon>Plenodomus lingam/Leptosphaeria maculans species complex</taxon>
    </lineage>
</organism>
<proteinExistence type="predicted"/>
<sequence>MAILNFTLTPEAAAKVHDLLVCLGRFDDTVLLEARREKLVSAYFHGSELVQNYICRYLP</sequence>